<proteinExistence type="predicted"/>
<dbReference type="InterPro" id="IPR036047">
    <property type="entry name" value="F-box-like_dom_sf"/>
</dbReference>
<feature type="domain" description="F-box" evidence="1">
    <location>
        <begin position="14"/>
        <end position="55"/>
    </location>
</feature>
<organism evidence="2 3">
    <name type="scientific">Cuscuta europaea</name>
    <name type="common">European dodder</name>
    <dbReference type="NCBI Taxonomy" id="41803"/>
    <lineage>
        <taxon>Eukaryota</taxon>
        <taxon>Viridiplantae</taxon>
        <taxon>Streptophyta</taxon>
        <taxon>Embryophyta</taxon>
        <taxon>Tracheophyta</taxon>
        <taxon>Spermatophyta</taxon>
        <taxon>Magnoliopsida</taxon>
        <taxon>eudicotyledons</taxon>
        <taxon>Gunneridae</taxon>
        <taxon>Pentapetalae</taxon>
        <taxon>asterids</taxon>
        <taxon>lamiids</taxon>
        <taxon>Solanales</taxon>
        <taxon>Convolvulaceae</taxon>
        <taxon>Cuscuteae</taxon>
        <taxon>Cuscuta</taxon>
        <taxon>Cuscuta subgen. Cuscuta</taxon>
    </lineage>
</organism>
<dbReference type="InterPro" id="IPR001810">
    <property type="entry name" value="F-box_dom"/>
</dbReference>
<protein>
    <recommendedName>
        <fullName evidence="1">F-box domain-containing protein</fullName>
    </recommendedName>
</protein>
<evidence type="ECO:0000313" key="3">
    <source>
        <dbReference type="Proteomes" id="UP001152484"/>
    </source>
</evidence>
<dbReference type="SUPFAM" id="SSF81383">
    <property type="entry name" value="F-box domain"/>
    <property type="match status" value="1"/>
</dbReference>
<keyword evidence="3" id="KW-1185">Reference proteome</keyword>
<dbReference type="Proteomes" id="UP001152484">
    <property type="component" value="Unassembled WGS sequence"/>
</dbReference>
<name>A0A9P0YNQ2_CUSEU</name>
<reference evidence="2" key="1">
    <citation type="submission" date="2022-07" db="EMBL/GenBank/DDBJ databases">
        <authorList>
            <person name="Macas J."/>
            <person name="Novak P."/>
            <person name="Neumann P."/>
        </authorList>
    </citation>
    <scope>NUCLEOTIDE SEQUENCE</scope>
</reference>
<dbReference type="OrthoDB" id="63379at2759"/>
<accession>A0A9P0YNQ2</accession>
<dbReference type="InterPro" id="IPR055336">
    <property type="entry name" value="At4g00755-like"/>
</dbReference>
<evidence type="ECO:0000259" key="1">
    <source>
        <dbReference type="Pfam" id="PF12937"/>
    </source>
</evidence>
<comment type="caution">
    <text evidence="2">The sequence shown here is derived from an EMBL/GenBank/DDBJ whole genome shotgun (WGS) entry which is preliminary data.</text>
</comment>
<dbReference type="PANTHER" id="PTHR39741">
    <property type="entry name" value="F-BOX DOMAIN CONTAINING PROTEIN, EXPRESSED"/>
    <property type="match status" value="1"/>
</dbReference>
<sequence>MEDCIDFTQWLGPDMSIKILSCLEDPSDLVRASAVSTSWHQLVIESGLCKHLCLRVFPEIAGLTDVIEKKHASDTTEVEHDKKDAKLSRLERDHQAYAFLSRGLSSFMMKNCITEAVCASSTDNYPEESIQNTLLPSDMVGHRASYWSSKGESDPTVPETLTYKLASKLCLITEIHVQPFQAYFQFGFPIYSAKVVRFRLGHRQVPMESDRNNITDEQGAVKGPLGEKFVWTYTSPEFPMVQERKLQKFKLPEPVLCIGGILQLQLLGRVQRQEVDGLFYICVAHVRVVGRPLSPAFDVEILDQSGKFCLKYYPEEKNLAKSGDEHLSGSSRFNRLAASIRSWEQTVLNTVLGVGGVVGIEEEDDDDDEAAT</sequence>
<gene>
    <name evidence="2" type="ORF">CEURO_LOCUS3405</name>
</gene>
<dbReference type="AlphaFoldDB" id="A0A9P0YNQ2"/>
<dbReference type="Pfam" id="PF12937">
    <property type="entry name" value="F-box-like"/>
    <property type="match status" value="1"/>
</dbReference>
<dbReference type="Gene3D" id="1.20.1280.50">
    <property type="match status" value="1"/>
</dbReference>
<dbReference type="PANTHER" id="PTHR39741:SF2">
    <property type="entry name" value="F-BOX DOMAIN-CONTAINING PROTEIN"/>
    <property type="match status" value="1"/>
</dbReference>
<evidence type="ECO:0000313" key="2">
    <source>
        <dbReference type="EMBL" id="CAH9069836.1"/>
    </source>
</evidence>
<dbReference type="EMBL" id="CAMAPE010000005">
    <property type="protein sequence ID" value="CAH9069836.1"/>
    <property type="molecule type" value="Genomic_DNA"/>
</dbReference>